<keyword evidence="10 13" id="KW-1133">Transmembrane helix</keyword>
<dbReference type="SFLD" id="SFLDG00002">
    <property type="entry name" value="C1.7:_P-type_atpase_like"/>
    <property type="match status" value="1"/>
</dbReference>
<keyword evidence="16" id="KW-1185">Reference proteome</keyword>
<dbReference type="GO" id="GO:0005524">
    <property type="term" value="F:ATP binding"/>
    <property type="evidence" value="ECO:0007669"/>
    <property type="project" value="UniProtKB-KW"/>
</dbReference>
<dbReference type="AlphaFoldDB" id="S0G805"/>
<comment type="subcellular location">
    <subcellularLocation>
        <location evidence="1">Cell membrane</location>
        <topology evidence="1">Multi-pass membrane protein</topology>
    </subcellularLocation>
</comment>
<dbReference type="InterPro" id="IPR018303">
    <property type="entry name" value="ATPase_P-typ_P_site"/>
</dbReference>
<name>S0G805_9BACT</name>
<dbReference type="CDD" id="cd02089">
    <property type="entry name" value="P-type_ATPase_Ca_prok"/>
    <property type="match status" value="1"/>
</dbReference>
<dbReference type="InterPro" id="IPR008250">
    <property type="entry name" value="ATPase_P-typ_transduc_dom_A_sf"/>
</dbReference>
<feature type="transmembrane region" description="Helical" evidence="13">
    <location>
        <begin position="848"/>
        <end position="873"/>
    </location>
</feature>
<dbReference type="Pfam" id="PF13246">
    <property type="entry name" value="Cation_ATPase"/>
    <property type="match status" value="1"/>
</dbReference>
<dbReference type="SUPFAM" id="SSF81665">
    <property type="entry name" value="Calcium ATPase, transmembrane domain M"/>
    <property type="match status" value="1"/>
</dbReference>
<feature type="domain" description="Cation-transporting P-type ATPase N-terminal" evidence="14">
    <location>
        <begin position="19"/>
        <end position="93"/>
    </location>
</feature>
<evidence type="ECO:0000259" key="14">
    <source>
        <dbReference type="SMART" id="SM00831"/>
    </source>
</evidence>
<feature type="transmembrane region" description="Helical" evidence="13">
    <location>
        <begin position="262"/>
        <end position="280"/>
    </location>
</feature>
<dbReference type="InterPro" id="IPR059000">
    <property type="entry name" value="ATPase_P-type_domA"/>
</dbReference>
<dbReference type="GO" id="GO:0016887">
    <property type="term" value="F:ATP hydrolysis activity"/>
    <property type="evidence" value="ECO:0007669"/>
    <property type="project" value="InterPro"/>
</dbReference>
<dbReference type="InterPro" id="IPR023298">
    <property type="entry name" value="ATPase_P-typ_TM_dom_sf"/>
</dbReference>
<evidence type="ECO:0000256" key="4">
    <source>
        <dbReference type="ARBA" id="ARBA00022692"/>
    </source>
</evidence>
<comment type="caution">
    <text evidence="15">The sequence shown here is derived from an EMBL/GenBank/DDBJ whole genome shotgun (WGS) entry which is preliminary data.</text>
</comment>
<dbReference type="SUPFAM" id="SSF56784">
    <property type="entry name" value="HAD-like"/>
    <property type="match status" value="1"/>
</dbReference>
<dbReference type="Gene3D" id="3.40.50.1000">
    <property type="entry name" value="HAD superfamily/HAD-like"/>
    <property type="match status" value="1"/>
</dbReference>
<feature type="transmembrane region" description="Helical" evidence="13">
    <location>
        <begin position="68"/>
        <end position="88"/>
    </location>
</feature>
<dbReference type="InterPro" id="IPR006068">
    <property type="entry name" value="ATPase_P-typ_cation-transptr_C"/>
</dbReference>
<dbReference type="PRINTS" id="PR00120">
    <property type="entry name" value="HATPASE"/>
</dbReference>
<dbReference type="FunFam" id="3.40.50.1000:FF:000001">
    <property type="entry name" value="Phospholipid-transporting ATPase IC"/>
    <property type="match status" value="1"/>
</dbReference>
<dbReference type="EC" id="3.6.3.8" evidence="15"/>
<keyword evidence="3" id="KW-1003">Cell membrane</keyword>
<comment type="catalytic activity">
    <reaction evidence="12">
        <text>Ca(2+)(in) + ATP + H2O = Ca(2+)(out) + ADP + phosphate + H(+)</text>
        <dbReference type="Rhea" id="RHEA:18105"/>
        <dbReference type="ChEBI" id="CHEBI:15377"/>
        <dbReference type="ChEBI" id="CHEBI:15378"/>
        <dbReference type="ChEBI" id="CHEBI:29108"/>
        <dbReference type="ChEBI" id="CHEBI:30616"/>
        <dbReference type="ChEBI" id="CHEBI:43474"/>
        <dbReference type="ChEBI" id="CHEBI:456216"/>
        <dbReference type="EC" id="7.2.2.10"/>
    </reaction>
</comment>
<dbReference type="SMART" id="SM00831">
    <property type="entry name" value="Cation_ATPase_N"/>
    <property type="match status" value="1"/>
</dbReference>
<dbReference type="NCBIfam" id="TIGR01494">
    <property type="entry name" value="ATPase_P-type"/>
    <property type="match status" value="3"/>
</dbReference>
<feature type="transmembrane region" description="Helical" evidence="13">
    <location>
        <begin position="286"/>
        <end position="313"/>
    </location>
</feature>
<dbReference type="InterPro" id="IPR044492">
    <property type="entry name" value="P_typ_ATPase_HD_dom"/>
</dbReference>
<dbReference type="GO" id="GO:0005886">
    <property type="term" value="C:plasma membrane"/>
    <property type="evidence" value="ECO:0007669"/>
    <property type="project" value="UniProtKB-SubCell"/>
</dbReference>
<dbReference type="Pfam" id="PF00690">
    <property type="entry name" value="Cation_ATPase_N"/>
    <property type="match status" value="1"/>
</dbReference>
<comment type="similarity">
    <text evidence="2">Belongs to the cation transport ATPase (P-type) (TC 3.A.3) family. Type IIA subfamily.</text>
</comment>
<dbReference type="Gene3D" id="1.20.1110.10">
    <property type="entry name" value="Calcium-transporting ATPase, transmembrane domain"/>
    <property type="match status" value="1"/>
</dbReference>
<dbReference type="PANTHER" id="PTHR43294">
    <property type="entry name" value="SODIUM/POTASSIUM-TRANSPORTING ATPASE SUBUNIT ALPHA"/>
    <property type="match status" value="1"/>
</dbReference>
<dbReference type="GO" id="GO:1902600">
    <property type="term" value="P:proton transmembrane transport"/>
    <property type="evidence" value="ECO:0007669"/>
    <property type="project" value="TreeGrafter"/>
</dbReference>
<keyword evidence="7" id="KW-0067">ATP-binding</keyword>
<evidence type="ECO:0000256" key="12">
    <source>
        <dbReference type="ARBA" id="ARBA00048694"/>
    </source>
</evidence>
<evidence type="ECO:0000256" key="9">
    <source>
        <dbReference type="ARBA" id="ARBA00022967"/>
    </source>
</evidence>
<dbReference type="InterPro" id="IPR001757">
    <property type="entry name" value="P_typ_ATPase"/>
</dbReference>
<dbReference type="SFLD" id="SFLDF00027">
    <property type="entry name" value="p-type_atpase"/>
    <property type="match status" value="1"/>
</dbReference>
<evidence type="ECO:0000256" key="3">
    <source>
        <dbReference type="ARBA" id="ARBA00022475"/>
    </source>
</evidence>
<accession>S0G805</accession>
<keyword evidence="9" id="KW-1278">Translocase</keyword>
<dbReference type="Gene3D" id="3.40.1110.10">
    <property type="entry name" value="Calcium-transporting ATPase, cytoplasmic domain N"/>
    <property type="match status" value="1"/>
</dbReference>
<dbReference type="EMBL" id="APJX01000001">
    <property type="protein sequence ID" value="EMS81612.1"/>
    <property type="molecule type" value="Genomic_DNA"/>
</dbReference>
<keyword evidence="5" id="KW-0479">Metal-binding</keyword>
<dbReference type="InterPro" id="IPR023299">
    <property type="entry name" value="ATPase_P-typ_cyto_dom_N"/>
</dbReference>
<keyword evidence="4 13" id="KW-0812">Transmembrane</keyword>
<evidence type="ECO:0000313" key="16">
    <source>
        <dbReference type="Proteomes" id="UP000014216"/>
    </source>
</evidence>
<dbReference type="FunFam" id="1.20.1110.10:FF:000065">
    <property type="entry name" value="Sarcoplasmic/endoplasmic reticulum calcium ATPase 1"/>
    <property type="match status" value="1"/>
</dbReference>
<evidence type="ECO:0000256" key="10">
    <source>
        <dbReference type="ARBA" id="ARBA00022989"/>
    </source>
</evidence>
<keyword evidence="11 13" id="KW-0472">Membrane</keyword>
<evidence type="ECO:0000256" key="7">
    <source>
        <dbReference type="ARBA" id="ARBA00022840"/>
    </source>
</evidence>
<dbReference type="SUPFAM" id="SSF81660">
    <property type="entry name" value="Metal cation-transporting ATPase, ATP-binding domain N"/>
    <property type="match status" value="1"/>
</dbReference>
<feature type="transmembrane region" description="Helical" evidence="13">
    <location>
        <begin position="739"/>
        <end position="759"/>
    </location>
</feature>
<dbReference type="Pfam" id="PF00689">
    <property type="entry name" value="Cation_ATPase_C"/>
    <property type="match status" value="1"/>
</dbReference>
<evidence type="ECO:0000256" key="6">
    <source>
        <dbReference type="ARBA" id="ARBA00022741"/>
    </source>
</evidence>
<keyword evidence="8" id="KW-0460">Magnesium</keyword>
<dbReference type="InterPro" id="IPR036412">
    <property type="entry name" value="HAD-like_sf"/>
</dbReference>
<dbReference type="FunFam" id="2.70.150.10:FF:000016">
    <property type="entry name" value="Calcium-transporting P-type ATPase putative"/>
    <property type="match status" value="1"/>
</dbReference>
<dbReference type="Gene3D" id="2.70.150.10">
    <property type="entry name" value="Calcium-transporting ATPase, cytoplasmic transduction domain A"/>
    <property type="match status" value="1"/>
</dbReference>
<dbReference type="PANTHER" id="PTHR43294:SF21">
    <property type="entry name" value="CATION TRANSPORTING ATPASE"/>
    <property type="match status" value="1"/>
</dbReference>
<dbReference type="InterPro" id="IPR023214">
    <property type="entry name" value="HAD_sf"/>
</dbReference>
<proteinExistence type="inferred from homology"/>
<dbReference type="InterPro" id="IPR004014">
    <property type="entry name" value="ATPase_P-typ_cation-transptr_N"/>
</dbReference>
<evidence type="ECO:0000256" key="5">
    <source>
        <dbReference type="ARBA" id="ARBA00022723"/>
    </source>
</evidence>
<protein>
    <submittedName>
        <fullName evidence="15">PacL calcium-transporting P-type ATPase, HAD superfamily</fullName>
        <ecNumber evidence="15">3.6.3.8</ecNumber>
    </submittedName>
</protein>
<dbReference type="PRINTS" id="PR00119">
    <property type="entry name" value="CATATPASE"/>
</dbReference>
<dbReference type="Proteomes" id="UP000014216">
    <property type="component" value="Unassembled WGS sequence"/>
</dbReference>
<feature type="transmembrane region" description="Helical" evidence="13">
    <location>
        <begin position="94"/>
        <end position="113"/>
    </location>
</feature>
<evidence type="ECO:0000256" key="1">
    <source>
        <dbReference type="ARBA" id="ARBA00004651"/>
    </source>
</evidence>
<reference evidence="15 16" key="1">
    <citation type="journal article" date="2013" name="Genome Announc.">
        <title>Draft Genome Sequence of Desulfotignum phosphitoxidans DSM 13687 Strain FiPS-3.</title>
        <authorList>
            <person name="Poehlein A."/>
            <person name="Daniel R."/>
            <person name="Simeonova D.D."/>
        </authorList>
    </citation>
    <scope>NUCLEOTIDE SEQUENCE [LARGE SCALE GENOMIC DNA]</scope>
    <source>
        <strain evidence="15 16">DSM 13687</strain>
    </source>
</reference>
<dbReference type="FunFam" id="3.40.50.1000:FF:000028">
    <property type="entry name" value="Calcium-transporting P-type ATPase, putative"/>
    <property type="match status" value="1"/>
</dbReference>
<evidence type="ECO:0000256" key="8">
    <source>
        <dbReference type="ARBA" id="ARBA00022842"/>
    </source>
</evidence>
<organism evidence="15 16">
    <name type="scientific">Desulfotignum phosphitoxidans DSM 13687</name>
    <dbReference type="NCBI Taxonomy" id="1286635"/>
    <lineage>
        <taxon>Bacteria</taxon>
        <taxon>Pseudomonadati</taxon>
        <taxon>Thermodesulfobacteriota</taxon>
        <taxon>Desulfobacteria</taxon>
        <taxon>Desulfobacterales</taxon>
        <taxon>Desulfobacteraceae</taxon>
        <taxon>Desulfotignum</taxon>
    </lineage>
</organism>
<feature type="transmembrane region" description="Helical" evidence="13">
    <location>
        <begin position="712"/>
        <end position="733"/>
    </location>
</feature>
<feature type="transmembrane region" description="Helical" evidence="13">
    <location>
        <begin position="817"/>
        <end position="836"/>
    </location>
</feature>
<feature type="transmembrane region" description="Helical" evidence="13">
    <location>
        <begin position="885"/>
        <end position="904"/>
    </location>
</feature>
<dbReference type="SUPFAM" id="SSF81653">
    <property type="entry name" value="Calcium ATPase, transduction domain A"/>
    <property type="match status" value="1"/>
</dbReference>
<feature type="transmembrane region" description="Helical" evidence="13">
    <location>
        <begin position="780"/>
        <end position="805"/>
    </location>
</feature>
<dbReference type="Pfam" id="PF00122">
    <property type="entry name" value="E1-E2_ATPase"/>
    <property type="match status" value="1"/>
</dbReference>
<dbReference type="GO" id="GO:0046872">
    <property type="term" value="F:metal ion binding"/>
    <property type="evidence" value="ECO:0007669"/>
    <property type="project" value="UniProtKB-KW"/>
</dbReference>
<dbReference type="SFLD" id="SFLDS00003">
    <property type="entry name" value="Haloacid_Dehalogenase"/>
    <property type="match status" value="1"/>
</dbReference>
<dbReference type="PROSITE" id="PS00154">
    <property type="entry name" value="ATPASE_E1_E2"/>
    <property type="match status" value="1"/>
</dbReference>
<evidence type="ECO:0000256" key="11">
    <source>
        <dbReference type="ARBA" id="ARBA00023136"/>
    </source>
</evidence>
<keyword evidence="6" id="KW-0547">Nucleotide-binding</keyword>
<evidence type="ECO:0000313" key="15">
    <source>
        <dbReference type="EMBL" id="EMS81612.1"/>
    </source>
</evidence>
<gene>
    <name evidence="15" type="ORF">Dpo_1c07530</name>
</gene>
<evidence type="ECO:0000256" key="13">
    <source>
        <dbReference type="SAM" id="Phobius"/>
    </source>
</evidence>
<dbReference type="GO" id="GO:0140352">
    <property type="term" value="P:export from cell"/>
    <property type="evidence" value="ECO:0007669"/>
    <property type="project" value="UniProtKB-ARBA"/>
</dbReference>
<dbReference type="GO" id="GO:0005388">
    <property type="term" value="F:P-type calcium transporter activity"/>
    <property type="evidence" value="ECO:0007669"/>
    <property type="project" value="UniProtKB-EC"/>
</dbReference>
<sequence length="918" mass="100077">MTMEIGVVFTNMRGKPMQEPHILTAENVLKHHATIAGQGLSGAEAAQRLDTHGPNELVEKGRKSAWRILLAQVKEVMILILLAAVFISAALQEYIDAIVIFIIVVLNTLLGFWQEFKAENAMAALKKMTVPNVRVLRDGSEQQISAKDLVPGDILLIESGNVVPADARLIEAVNLKVQEAALTGESESVDKHSHRLEGDDYALADRKNMIYMGTVVTYGRGYAVVTNTGMHTELGKIATLLHGVEDEKTPLQRRLARLGRSLAMAAVVLIFVVAGLMYMQGAGWKMMFMTAISMAVAAIPEGLPAVVTIALALGAQQMLKKNALIRQLAAVETLGSVTVICSDKTGTLTQNKMSVTQVVLPDRRVTFDPAVVGHTQDIDLSLLLLTGMLCNDAVINDGNGHDILGDPTEGALVIAARQAGLVQTDLNTLLPRVRELPFDSERKRMSTVHAMPVSFDKASAYPVSALSEQDGHTDHILLTKGAADGLIDGCGRILINGKIELLDDKQKNAILAENTAMAENGIRVLGLAYRFVDEDELDRPKRYEQNLVYLGLAGMIDPVRPEAVEAVRLCKQAGIRPVMITGDHPLTAVAIARQLGLTDTDTFLTGQDLEKMTEEELAARIPEISVFARVSPSHKMVIIDVLQEHHEIVSMTGDGVNDAPALKSADIGVAMGITGTDVSKEASDMILLDDNFATIVAAVKEGRRIYDNIRKFVRYILTGNTGEIVVMLTGPLLGMPLPLLPIQILWINLVTDGIPAIALGYEEPEQKIMDRPPLDPKEGIFARGLGWQIIMMGVIVGLISVGAGYGFWNNGTGSPAWQTMVFTMLTFCQMAYALCVRKQHQSLFSYSWFSNPMLLAAVGVTLILQMIIIYVPFFNLVFRTFPLRWEELAVCTAGAVAIILITEIKKLFLRKNQNFVTV</sequence>
<dbReference type="InterPro" id="IPR050510">
    <property type="entry name" value="Cation_transp_ATPase_P-type"/>
</dbReference>
<evidence type="ECO:0000256" key="2">
    <source>
        <dbReference type="ARBA" id="ARBA00005675"/>
    </source>
</evidence>
<keyword evidence="15" id="KW-0378">Hydrolase</keyword>